<dbReference type="InterPro" id="IPR007452">
    <property type="entry name" value="TamB_C"/>
</dbReference>
<keyword evidence="4" id="KW-0472">Membrane</keyword>
<organism evidence="7 8">
    <name type="scientific">Scytonema hofmannii PCC 7110</name>
    <dbReference type="NCBI Taxonomy" id="128403"/>
    <lineage>
        <taxon>Bacteria</taxon>
        <taxon>Bacillati</taxon>
        <taxon>Cyanobacteriota</taxon>
        <taxon>Cyanophyceae</taxon>
        <taxon>Nostocales</taxon>
        <taxon>Scytonemataceae</taxon>
        <taxon>Scytonema</taxon>
    </lineage>
</organism>
<evidence type="ECO:0000259" key="6">
    <source>
        <dbReference type="Pfam" id="PF04357"/>
    </source>
</evidence>
<evidence type="ECO:0000256" key="2">
    <source>
        <dbReference type="ARBA" id="ARBA00022692"/>
    </source>
</evidence>
<evidence type="ECO:0000256" key="1">
    <source>
        <dbReference type="ARBA" id="ARBA00004167"/>
    </source>
</evidence>
<keyword evidence="8" id="KW-1185">Reference proteome</keyword>
<evidence type="ECO:0000256" key="5">
    <source>
        <dbReference type="SAM" id="MobiDB-lite"/>
    </source>
</evidence>
<evidence type="ECO:0000313" key="8">
    <source>
        <dbReference type="Proteomes" id="UP000076925"/>
    </source>
</evidence>
<evidence type="ECO:0000256" key="4">
    <source>
        <dbReference type="ARBA" id="ARBA00023136"/>
    </source>
</evidence>
<feature type="domain" description="Translocation and assembly module TamB C-terminal" evidence="6">
    <location>
        <begin position="275"/>
        <end position="690"/>
    </location>
</feature>
<comment type="subcellular location">
    <subcellularLocation>
        <location evidence="1">Membrane</location>
        <topology evidence="1">Single-pass membrane protein</topology>
    </subcellularLocation>
</comment>
<dbReference type="GO" id="GO:0009306">
    <property type="term" value="P:protein secretion"/>
    <property type="evidence" value="ECO:0007669"/>
    <property type="project" value="InterPro"/>
</dbReference>
<feature type="region of interest" description="Disordered" evidence="5">
    <location>
        <begin position="352"/>
        <end position="387"/>
    </location>
</feature>
<accession>A0A139XG58</accession>
<name>A0A139XG58_9CYAN</name>
<dbReference type="EMBL" id="ANNX02000012">
    <property type="protein sequence ID" value="KYC43677.1"/>
    <property type="molecule type" value="Genomic_DNA"/>
</dbReference>
<evidence type="ECO:0000313" key="7">
    <source>
        <dbReference type="EMBL" id="KYC43677.1"/>
    </source>
</evidence>
<proteinExistence type="predicted"/>
<dbReference type="RefSeq" id="WP_051077028.1">
    <property type="nucleotide sequence ID" value="NZ_KQ976354.1"/>
</dbReference>
<dbReference type="GO" id="GO:0005886">
    <property type="term" value="C:plasma membrane"/>
    <property type="evidence" value="ECO:0007669"/>
    <property type="project" value="InterPro"/>
</dbReference>
<dbReference type="STRING" id="128403.WA1_00460"/>
<reference evidence="7 8" key="1">
    <citation type="journal article" date="2013" name="Genome Biol. Evol.">
        <title>Genomes of Stigonematalean cyanobacteria (subsection V) and the evolution of oxygenic photosynthesis from prokaryotes to plastids.</title>
        <authorList>
            <person name="Dagan T."/>
            <person name="Roettger M."/>
            <person name="Stucken K."/>
            <person name="Landan G."/>
            <person name="Koch R."/>
            <person name="Major P."/>
            <person name="Gould S.B."/>
            <person name="Goremykin V.V."/>
            <person name="Rippka R."/>
            <person name="Tandeau de Marsac N."/>
            <person name="Gugger M."/>
            <person name="Lockhart P.J."/>
            <person name="Allen J.F."/>
            <person name="Brune I."/>
            <person name="Maus I."/>
            <person name="Puhler A."/>
            <person name="Martin W.F."/>
        </authorList>
    </citation>
    <scope>NUCLEOTIDE SEQUENCE [LARGE SCALE GENOMIC DNA]</scope>
    <source>
        <strain evidence="7 8">PCC 7110</strain>
    </source>
</reference>
<evidence type="ECO:0000256" key="3">
    <source>
        <dbReference type="ARBA" id="ARBA00022989"/>
    </source>
</evidence>
<dbReference type="AlphaFoldDB" id="A0A139XG58"/>
<dbReference type="PANTHER" id="PTHR34457">
    <property type="entry name" value="EMBRYO DEFECTIVE 2410"/>
    <property type="match status" value="1"/>
</dbReference>
<comment type="caution">
    <text evidence="7">The sequence shown here is derived from an EMBL/GenBank/DDBJ whole genome shotgun (WGS) entry which is preliminary data.</text>
</comment>
<dbReference type="Proteomes" id="UP000076925">
    <property type="component" value="Unassembled WGS sequence"/>
</dbReference>
<gene>
    <name evidence="7" type="ORF">WA1_00460</name>
</gene>
<feature type="compositionally biased region" description="Low complexity" evidence="5">
    <location>
        <begin position="375"/>
        <end position="387"/>
    </location>
</feature>
<keyword evidence="3" id="KW-1133">Transmembrane helix</keyword>
<keyword evidence="2" id="KW-0812">Transmembrane</keyword>
<sequence>MPTLAELQGTLTGQIEITGSLQTGLNADFNLQSTEAQWGEYTIEQFIARGTYTDESITLLPLRVNLEQGRLAFTGQLGSQELSGQVRVSNLPLSLVQPFIERYPVDVTGQVDAVATLGGSLEDPEAIGEVTLVDATVNKQPVQSGELSFNYNDARFNFATNVLVAGTQPLEIQGSVPIALPSADTQPDSNQISVTANVQDEGLALLNLFTDAVTWVNGTGQLNVEVGGTLNQPIITGNTTVKNATLQVAALTEPLTDVTGTLQFNGNRAIVEGVQGEYNGGRLTAEGVIPLYKIPQVQQEAINNPLTVSLQNLDLQVQELYQGDVSGNVVIGGTVFNPEIGGEIRLSDGRVKIGQDANTPPTSATTTFERRRESGSSTRSAATTTARSPIPIDFENLRLVLGDDVRITTQPLFGDFVPGGDLLSESILSFETKGDLTINGNLANPRPQGVIRLTGGQVNLFTTQFTLARGYEHTAVFTSSGGLNPVLDVRLVAFVPETTGALSTGNRIQNSPFSAEISDIPAVTSLGTLETVRVEARVRGPASELADNLELTSTPGRSESEIIALLGGSIINTLGQTDSALGIATFAGSTLLSGLQENISAIGQAIGFSTFRVYPTTVANESSRASVLSLAAEGVFDITENFSVSLSRVFLTNESFRYNLLYRVNDEILMRGSTDLEDESRFEIQYETRF</sequence>
<dbReference type="PANTHER" id="PTHR34457:SF3">
    <property type="entry name" value="PROTEIN TIC236, CHLOROPLASTIC"/>
    <property type="match status" value="1"/>
</dbReference>
<dbReference type="InterPro" id="IPR053022">
    <property type="entry name" value="Chloroplast_translocon_comp"/>
</dbReference>
<dbReference type="Pfam" id="PF04357">
    <property type="entry name" value="TamB"/>
    <property type="match status" value="1"/>
</dbReference>
<protein>
    <recommendedName>
        <fullName evidence="6">Translocation and assembly module TamB C-terminal domain-containing protein</fullName>
    </recommendedName>
</protein>